<keyword evidence="5" id="KW-0472">Membrane</keyword>
<evidence type="ECO:0000313" key="7">
    <source>
        <dbReference type="EMBL" id="MFI9100158.1"/>
    </source>
</evidence>
<keyword evidence="5" id="KW-0812">Transmembrane</keyword>
<feature type="binding site" evidence="3">
    <location>
        <begin position="714"/>
        <end position="721"/>
    </location>
    <ligand>
        <name>ATP</name>
        <dbReference type="ChEBI" id="CHEBI:30616"/>
    </ligand>
</feature>
<protein>
    <submittedName>
        <fullName evidence="7">FtsK/SpoIIIE domain-containing protein</fullName>
    </submittedName>
</protein>
<dbReference type="SUPFAM" id="SSF52540">
    <property type="entry name" value="P-loop containing nucleoside triphosphate hydrolases"/>
    <property type="match status" value="3"/>
</dbReference>
<evidence type="ECO:0000256" key="3">
    <source>
        <dbReference type="PROSITE-ProRule" id="PRU00289"/>
    </source>
</evidence>
<organism evidence="7 8">
    <name type="scientific">Streptomyces fildesensis</name>
    <dbReference type="NCBI Taxonomy" id="375757"/>
    <lineage>
        <taxon>Bacteria</taxon>
        <taxon>Bacillati</taxon>
        <taxon>Actinomycetota</taxon>
        <taxon>Actinomycetes</taxon>
        <taxon>Kitasatosporales</taxon>
        <taxon>Streptomycetaceae</taxon>
        <taxon>Streptomyces</taxon>
    </lineage>
</organism>
<dbReference type="PROSITE" id="PS50901">
    <property type="entry name" value="FTSK"/>
    <property type="match status" value="2"/>
</dbReference>
<dbReference type="Proteomes" id="UP001614394">
    <property type="component" value="Unassembled WGS sequence"/>
</dbReference>
<accession>A0ABW8C214</accession>
<feature type="compositionally biased region" description="Basic and acidic residues" evidence="4">
    <location>
        <begin position="976"/>
        <end position="991"/>
    </location>
</feature>
<keyword evidence="1 3" id="KW-0547">Nucleotide-binding</keyword>
<evidence type="ECO:0000259" key="6">
    <source>
        <dbReference type="PROSITE" id="PS50901"/>
    </source>
</evidence>
<feature type="binding site" evidence="3">
    <location>
        <begin position="1078"/>
        <end position="1085"/>
    </location>
    <ligand>
        <name>ATP</name>
        <dbReference type="ChEBI" id="CHEBI:30616"/>
    </ligand>
</feature>
<reference evidence="7 8" key="1">
    <citation type="submission" date="2024-10" db="EMBL/GenBank/DDBJ databases">
        <title>The Natural Products Discovery Center: Release of the First 8490 Sequenced Strains for Exploring Actinobacteria Biosynthetic Diversity.</title>
        <authorList>
            <person name="Kalkreuter E."/>
            <person name="Kautsar S.A."/>
            <person name="Yang D."/>
            <person name="Bader C.D."/>
            <person name="Teijaro C.N."/>
            <person name="Fluegel L."/>
            <person name="Davis C.M."/>
            <person name="Simpson J.R."/>
            <person name="Lauterbach L."/>
            <person name="Steele A.D."/>
            <person name="Gui C."/>
            <person name="Meng S."/>
            <person name="Li G."/>
            <person name="Viehrig K."/>
            <person name="Ye F."/>
            <person name="Su P."/>
            <person name="Kiefer A.F."/>
            <person name="Nichols A."/>
            <person name="Cepeda A.J."/>
            <person name="Yan W."/>
            <person name="Fan B."/>
            <person name="Jiang Y."/>
            <person name="Adhikari A."/>
            <person name="Zheng C.-J."/>
            <person name="Schuster L."/>
            <person name="Cowan T.M."/>
            <person name="Smanski M.J."/>
            <person name="Chevrette M.G."/>
            <person name="De Carvalho L.P.S."/>
            <person name="Shen B."/>
        </authorList>
    </citation>
    <scope>NUCLEOTIDE SEQUENCE [LARGE SCALE GENOMIC DNA]</scope>
    <source>
        <strain evidence="7 8">NPDC053399</strain>
    </source>
</reference>
<feature type="region of interest" description="Disordered" evidence="4">
    <location>
        <begin position="182"/>
        <end position="204"/>
    </location>
</feature>
<proteinExistence type="predicted"/>
<dbReference type="CDD" id="cd01127">
    <property type="entry name" value="TrwB_TraG_TraD_VirD4"/>
    <property type="match status" value="1"/>
</dbReference>
<dbReference type="SMART" id="SM00382">
    <property type="entry name" value="AAA"/>
    <property type="match status" value="3"/>
</dbReference>
<dbReference type="Pfam" id="PF01580">
    <property type="entry name" value="FtsK_SpoIIIE"/>
    <property type="match status" value="2"/>
</dbReference>
<feature type="domain" description="FtsK" evidence="6">
    <location>
        <begin position="1061"/>
        <end position="1251"/>
    </location>
</feature>
<gene>
    <name evidence="7" type="ORF">ACIGXA_06515</name>
</gene>
<feature type="domain" description="FtsK" evidence="6">
    <location>
        <begin position="696"/>
        <end position="888"/>
    </location>
</feature>
<dbReference type="EMBL" id="JBITYG010000002">
    <property type="protein sequence ID" value="MFI9100158.1"/>
    <property type="molecule type" value="Genomic_DNA"/>
</dbReference>
<feature type="region of interest" description="Disordered" evidence="4">
    <location>
        <begin position="927"/>
        <end position="958"/>
    </location>
</feature>
<comment type="caution">
    <text evidence="7">The sequence shown here is derived from an EMBL/GenBank/DDBJ whole genome shotgun (WGS) entry which is preliminary data.</text>
</comment>
<feature type="region of interest" description="Disordered" evidence="4">
    <location>
        <begin position="972"/>
        <end position="996"/>
    </location>
</feature>
<dbReference type="InterPro" id="IPR002543">
    <property type="entry name" value="FtsK_dom"/>
</dbReference>
<dbReference type="Gene3D" id="3.40.50.300">
    <property type="entry name" value="P-loop containing nucleotide triphosphate hydrolases"/>
    <property type="match status" value="4"/>
</dbReference>
<keyword evidence="8" id="KW-1185">Reference proteome</keyword>
<keyword evidence="2 3" id="KW-0067">ATP-binding</keyword>
<dbReference type="RefSeq" id="WP_399645083.1">
    <property type="nucleotide sequence ID" value="NZ_JBITYG010000002.1"/>
</dbReference>
<evidence type="ECO:0000313" key="8">
    <source>
        <dbReference type="Proteomes" id="UP001614394"/>
    </source>
</evidence>
<name>A0ABW8C214_9ACTN</name>
<evidence type="ECO:0000256" key="5">
    <source>
        <dbReference type="SAM" id="Phobius"/>
    </source>
</evidence>
<dbReference type="InterPro" id="IPR003593">
    <property type="entry name" value="AAA+_ATPase"/>
</dbReference>
<dbReference type="PANTHER" id="PTHR22683">
    <property type="entry name" value="SPORULATION PROTEIN RELATED"/>
    <property type="match status" value="1"/>
</dbReference>
<evidence type="ECO:0000256" key="2">
    <source>
        <dbReference type="ARBA" id="ARBA00022840"/>
    </source>
</evidence>
<dbReference type="InterPro" id="IPR027417">
    <property type="entry name" value="P-loop_NTPase"/>
</dbReference>
<sequence>MRLFLSITPAETPDQGRDLMIDATGATTVGALVARLAHAGRETTGAPGGDEPPPLYLGDRRLPAELPLSAAGVRDGARLGLGGPAAPENGGYGPLRDLLPPPSRSADGERLPRGPRVELQLVGGRDAGRVWLLEPGTHGAGPLPGSAVLLEGRDVPSQGVRITVRPNGTVLLNTHQAEGVALSAPEPPPARPRADAVPLPPAPAPELPDPYADAHEPLPKGWQEWPLGGELVLGEFLLRVAEPTEADAAVTVSADGAFLDFNRPPRIIPPLLPERFVLPSPPSPPTKRPVPLLVVFAPLLLGVGMVTILHSYFYLMFAVFSPVLAIGNWMSGRKSGRREYTDGVASYRARRASLEQDIQQKVDRERRLRVAGGPDPADAGLWAVGPGARLWERRRGHPDHLVLRVGTVGQSSLLTVEDTSREDNHRSVNWRIPDMPVGVDLAGDGVLGIAGERDAARALARWAVAQAAILHSPRDVRITVLTDTAGAPAWEWVRWLPHARPGRGGVSAENSGGPAVTLGNDPETVANRVSELVSAVRARMRARNSAMSGALLSEPDLVVVLDGARRLRDVPGVVQVLKEGPAVRVFLICIDQEERMLPEECVSVCVVNARDVTLRRTGSADLTEIRPDLVDTDWCERIGRALAPVRDVTPDGSDGLPDRVGLLGLLELEPPRGEELARRWSNRPASTAALLGVGYTGPVTFDLVKDGPHGLVAGTTGAGKSELLQTLVASLAAVNRPDEMTFVLVDYKGGSAFQDCVRLPHVLGMVTDLDSHLVERALASLGAELTRRERILANVGAKDHIEYRSMRRRDPSLAALPRLLLIIDEFATLARDVQEFIPGLVSIAQRGRSLGLHLILATQRPAGVVTADIRANTNLRISLRVTDSMDSMDVLEVNDAVTISAATPGRALARIGHRSVLPFQTAFVGAPRAGKDADGEPPRPDAPAGTGVEAQPTAEPPVWTSEVNWSLLGRTAAEPGPEHASDADAPDHSDDPDAPTDLTALVEAIREAAEELDVPHQPSPWLPALEHAVSLHDLPDRPDLPNGRLAAVPWALADLPGIQRQEPLELDFSQFGHLYIIGTPRSGRSQALRTIGGALARRHSSADVHLYGIDAAGGALAALSALPHCGAVVPRADLERLNRLLARLLGEMGRRQELLTQHGVANLAELRTLLPAAERPAHLVILIDGWDSLTALLGDHDGGRPVQELTALIREGAPMGVHVIATSERALLSGKVASLNDERLLLRLTDRSEYMLAGIPAKLIPAVVPPGRGWRGGSASEVQVALLGEVSGGVPTGREQAEALQRIGAEATRRDRDVPAARRPARVMTLPKQVTFTDAYAKVPAAQRRPLWGLLGIGGDDLEPVGVDFAADSPSFLISGPPGAGRSTALASLAVSLLAGGTRVVAITPRESPLRGLRRHPQAVVLESPDPMADEVREALESGSGPAVVLVDDADLLAQMPAADSVLRDIAATGRDRGYGLAVAATAETLTSAGIGWLGQVRRVRKGVLLSPQSPAEGDLLGIRVPYDLLRGRPTPGRGLTVDPVSGLLVSVLVPETVLRADDV</sequence>
<keyword evidence="5" id="KW-1133">Transmembrane helix</keyword>
<feature type="compositionally biased region" description="Basic and acidic residues" evidence="4">
    <location>
        <begin position="929"/>
        <end position="939"/>
    </location>
</feature>
<dbReference type="InterPro" id="IPR050206">
    <property type="entry name" value="FtsK/SpoIIIE/SftA"/>
</dbReference>
<evidence type="ECO:0000256" key="1">
    <source>
        <dbReference type="ARBA" id="ARBA00022741"/>
    </source>
</evidence>
<evidence type="ECO:0000256" key="4">
    <source>
        <dbReference type="SAM" id="MobiDB-lite"/>
    </source>
</evidence>
<feature type="transmembrane region" description="Helical" evidence="5">
    <location>
        <begin position="290"/>
        <end position="306"/>
    </location>
</feature>
<dbReference type="PANTHER" id="PTHR22683:SF1">
    <property type="entry name" value="TYPE VII SECRETION SYSTEM PROTEIN ESSC"/>
    <property type="match status" value="1"/>
</dbReference>